<dbReference type="SUPFAM" id="SSF46785">
    <property type="entry name" value="Winged helix' DNA-binding domain"/>
    <property type="match status" value="1"/>
</dbReference>
<dbReference type="InterPro" id="IPR051446">
    <property type="entry name" value="HTH_trans_reg/aminotransferase"/>
</dbReference>
<accession>A0ABX0BM75</accession>
<proteinExistence type="predicted"/>
<dbReference type="InterPro" id="IPR000524">
    <property type="entry name" value="Tscrpt_reg_HTH_GntR"/>
</dbReference>
<keyword evidence="4" id="KW-0804">Transcription</keyword>
<dbReference type="Proteomes" id="UP000470404">
    <property type="component" value="Unassembled WGS sequence"/>
</dbReference>
<dbReference type="PANTHER" id="PTHR46577:SF1">
    <property type="entry name" value="HTH-TYPE TRANSCRIPTIONAL REGULATORY PROTEIN GABR"/>
    <property type="match status" value="1"/>
</dbReference>
<evidence type="ECO:0000256" key="4">
    <source>
        <dbReference type="ARBA" id="ARBA00023163"/>
    </source>
</evidence>
<evidence type="ECO:0000256" key="3">
    <source>
        <dbReference type="ARBA" id="ARBA00023125"/>
    </source>
</evidence>
<keyword evidence="1" id="KW-0663">Pyridoxal phosphate</keyword>
<organism evidence="6 7">
    <name type="scientific">Amycolatopsis rubida</name>
    <dbReference type="NCBI Taxonomy" id="112413"/>
    <lineage>
        <taxon>Bacteria</taxon>
        <taxon>Bacillati</taxon>
        <taxon>Actinomycetota</taxon>
        <taxon>Actinomycetes</taxon>
        <taxon>Pseudonocardiales</taxon>
        <taxon>Pseudonocardiaceae</taxon>
        <taxon>Amycolatopsis</taxon>
    </lineage>
</organism>
<dbReference type="InterPro" id="IPR036388">
    <property type="entry name" value="WH-like_DNA-bd_sf"/>
</dbReference>
<dbReference type="PANTHER" id="PTHR46577">
    <property type="entry name" value="HTH-TYPE TRANSCRIPTIONAL REGULATORY PROTEIN GABR"/>
    <property type="match status" value="1"/>
</dbReference>
<keyword evidence="2" id="KW-0805">Transcription regulation</keyword>
<dbReference type="EMBL" id="JAAGNC010000020">
    <property type="protein sequence ID" value="NEC54437.1"/>
    <property type="molecule type" value="Genomic_DNA"/>
</dbReference>
<evidence type="ECO:0000259" key="5">
    <source>
        <dbReference type="PROSITE" id="PS50949"/>
    </source>
</evidence>
<evidence type="ECO:0000313" key="6">
    <source>
        <dbReference type="EMBL" id="NEC54437.1"/>
    </source>
</evidence>
<sequence>MKRASAADGLDLYLPASTTRPAHALETALRAAVVDGRLPAGTRLPASRALATDLGIARSTVSEVYSRLAAEERTLALALAADALANGLIS</sequence>
<dbReference type="Gene3D" id="1.10.10.10">
    <property type="entry name" value="Winged helix-like DNA-binding domain superfamily/Winged helix DNA-binding domain"/>
    <property type="match status" value="1"/>
</dbReference>
<reference evidence="6 7" key="1">
    <citation type="submission" date="2020-01" db="EMBL/GenBank/DDBJ databases">
        <title>Insect and environment-associated Actinomycetes.</title>
        <authorList>
            <person name="Currrie C."/>
            <person name="Chevrette M."/>
            <person name="Carlson C."/>
            <person name="Stubbendieck R."/>
            <person name="Wendt-Pienkowski E."/>
        </authorList>
    </citation>
    <scope>NUCLEOTIDE SEQUENCE [LARGE SCALE GENOMIC DNA]</scope>
    <source>
        <strain evidence="6 7">SID8386</strain>
    </source>
</reference>
<comment type="caution">
    <text evidence="6">The sequence shown here is derived from an EMBL/GenBank/DDBJ whole genome shotgun (WGS) entry which is preliminary data.</text>
</comment>
<name>A0ABX0BM75_9PSEU</name>
<keyword evidence="3" id="KW-0238">DNA-binding</keyword>
<keyword evidence="7" id="KW-1185">Reference proteome</keyword>
<gene>
    <name evidence="6" type="ORF">G3I59_02130</name>
</gene>
<dbReference type="Pfam" id="PF00392">
    <property type="entry name" value="GntR"/>
    <property type="match status" value="1"/>
</dbReference>
<feature type="domain" description="HTH gntR-type" evidence="5">
    <location>
        <begin position="19"/>
        <end position="87"/>
    </location>
</feature>
<protein>
    <submittedName>
        <fullName evidence="6">GntR family transcriptional regulator</fullName>
    </submittedName>
</protein>
<dbReference type="PROSITE" id="PS50949">
    <property type="entry name" value="HTH_GNTR"/>
    <property type="match status" value="1"/>
</dbReference>
<evidence type="ECO:0000313" key="7">
    <source>
        <dbReference type="Proteomes" id="UP000470404"/>
    </source>
</evidence>
<dbReference type="InterPro" id="IPR036390">
    <property type="entry name" value="WH_DNA-bd_sf"/>
</dbReference>
<evidence type="ECO:0000256" key="1">
    <source>
        <dbReference type="ARBA" id="ARBA00022898"/>
    </source>
</evidence>
<evidence type="ECO:0000256" key="2">
    <source>
        <dbReference type="ARBA" id="ARBA00023015"/>
    </source>
</evidence>